<feature type="coiled-coil region" evidence="12">
    <location>
        <begin position="1"/>
        <end position="81"/>
    </location>
</feature>
<keyword evidence="17" id="KW-1185">Reference proteome</keyword>
<sequence length="1161" mass="129063">MREAAERRQQLELEHEQALAVLNTKQQEIELLQKAQVEAKKEHEGAVQLLENTLDSMQAKVRELEEKCRTQSEQFNLLSRELEKFRQQAGKIDLLSSNTVASSDIPGSPSKSLSQLVNGIATSIGKGHESPSGSRCVISEFIRPLQISGDKPEQLSVKPTFLSKSRSGTPRCRFDSDMDNDQNSNTSKQRYSGKVHLCIARYSYNPFDGPNENPEAELPLTAGKYLYVYGDMDEDGFYEGELLDGQRGLVPSNFVDFVQDNETCLSSTLSSEQDQNFINHSGSTLEGDILEISPPSHIDSSIISNGAGTLDVNIDEIGEDIVPYPRKITLIKQLAKSVIVGWEPPVVPPGWGTISSYNVLVDKEVRMNIALGSRTKALIEKLNISTCTYRISVQSITNKGNSDELQCSLLVGKDVIVAPSNLKVDNITQISAELSWLPTNSNYSHVIFLNEEEFDIVKAASYKYHFFNLKPNMAYKVKVMAKPHQMPWQLPLEQREKKEAFVEFSTLPAGPPAPPQDVTVRAGSTPATVQVSWKPPTLTATGTSHGANVTGYGVYVKGQRVAEVIFPTAENTLVELMRLRNLEAKEVTVRTLSAQGESVDSTVAAIPSDLLVPPTPHPITAPKSKPLASAGVPETKEEHLGPHLKMDESWEQTRSASPVHGYTLEPPLPNFHSPLQGRRSPSPNRILPQPQGTPVPNTVAKAMAREAAQRVAESNRMERRSVFSERSNAAQYANSDDEEDGYDSPNVKRRGASVDDFLKGSELGKQPHYCHGEEYHTESSRGSDLSDIMEEDEEELYSEMQLEDGGRRRVSVTSHNALKLLGNPSSAGRPERAEHAGRRSSHGSAVPQRSRPMLVPSIEITMDSNSEGGWSRSGSEGNISPVKEEAYYRSIGGHKKWPQQRTMASEYRYDGYGGHDHLSPDVYEESETDPGTEDISTRIFVALFDYDPLTMSPNPDAAEEELPFKEGQIIKVYGDKDADGFYRGETCTRIGLVPCNMVSEIQADDEEMMDQLLKQGFLPLNTPVEKIVNCDRFKESTRSVHRRSRKSKRERNRRSGRQPSVSTRRMVALYDYDPRESSPNVDVEAELTFCTGDIITVFGEIDEDGFYYGELNGQKGLVPSNFLEEVPDDVEVYLSDAPSQYLHDTPMRTKAKRKKSVHFTP</sequence>
<dbReference type="PROSITE" id="PS50853">
    <property type="entry name" value="FN3"/>
    <property type="match status" value="1"/>
</dbReference>
<dbReference type="PANTHER" id="PTHR14234:SF18">
    <property type="entry name" value="RIMS-BINDING PROTEIN 2"/>
    <property type="match status" value="1"/>
</dbReference>
<evidence type="ECO:0000256" key="3">
    <source>
        <dbReference type="ARBA" id="ARBA00022443"/>
    </source>
</evidence>
<dbReference type="InterPro" id="IPR035755">
    <property type="entry name" value="RIM-BP_SH3_3"/>
</dbReference>
<dbReference type="SUPFAM" id="SSF50044">
    <property type="entry name" value="SH3-domain"/>
    <property type="match status" value="3"/>
</dbReference>
<evidence type="ECO:0000256" key="10">
    <source>
        <dbReference type="ARBA" id="ARBA00068024"/>
    </source>
</evidence>
<evidence type="ECO:0000256" key="4">
    <source>
        <dbReference type="ARBA" id="ARBA00022475"/>
    </source>
</evidence>
<evidence type="ECO:0000313" key="17">
    <source>
        <dbReference type="Proteomes" id="UP000694556"/>
    </source>
</evidence>
<dbReference type="PRINTS" id="PR00452">
    <property type="entry name" value="SH3DOMAIN"/>
</dbReference>
<dbReference type="FunFam" id="2.30.30.40:FF:000023">
    <property type="entry name" value="RIMS-binding protein 2 isoform F"/>
    <property type="match status" value="1"/>
</dbReference>
<feature type="domain" description="SH3" evidence="14">
    <location>
        <begin position="935"/>
        <end position="1003"/>
    </location>
</feature>
<dbReference type="InterPro" id="IPR003961">
    <property type="entry name" value="FN3_dom"/>
</dbReference>
<keyword evidence="7" id="KW-0472">Membrane</keyword>
<feature type="compositionally biased region" description="Basic and acidic residues" evidence="13">
    <location>
        <begin position="703"/>
        <end position="723"/>
    </location>
</feature>
<evidence type="ECO:0000256" key="11">
    <source>
        <dbReference type="PROSITE-ProRule" id="PRU00192"/>
    </source>
</evidence>
<accession>A0A8C3BP56</accession>
<dbReference type="Gene3D" id="2.60.40.10">
    <property type="entry name" value="Immunoglobulins"/>
    <property type="match status" value="3"/>
</dbReference>
<dbReference type="FunFam" id="2.30.30.40:FF:000006">
    <property type="entry name" value="RIMS-binding protein 2 isoform X1"/>
    <property type="match status" value="1"/>
</dbReference>
<feature type="compositionally biased region" description="Basic and acidic residues" evidence="13">
    <location>
        <begin position="770"/>
        <end position="781"/>
    </location>
</feature>
<dbReference type="GO" id="GO:0007274">
    <property type="term" value="P:neuromuscular synaptic transmission"/>
    <property type="evidence" value="ECO:0007669"/>
    <property type="project" value="TreeGrafter"/>
</dbReference>
<feature type="region of interest" description="Disordered" evidence="13">
    <location>
        <begin position="162"/>
        <end position="188"/>
    </location>
</feature>
<dbReference type="InterPro" id="IPR036028">
    <property type="entry name" value="SH3-like_dom_sf"/>
</dbReference>
<feature type="domain" description="Fibronectin type-III" evidence="15">
    <location>
        <begin position="514"/>
        <end position="615"/>
    </location>
</feature>
<dbReference type="InterPro" id="IPR040325">
    <property type="entry name" value="RIMBP1/2/3"/>
</dbReference>
<dbReference type="Proteomes" id="UP000694556">
    <property type="component" value="Chromosome 16"/>
</dbReference>
<feature type="domain" description="SH3" evidence="14">
    <location>
        <begin position="193"/>
        <end position="260"/>
    </location>
</feature>
<keyword evidence="12" id="KW-0175">Coiled coil</keyword>
<evidence type="ECO:0000256" key="7">
    <source>
        <dbReference type="ARBA" id="ARBA00023136"/>
    </source>
</evidence>
<keyword evidence="3 11" id="KW-0728">SH3 domain</keyword>
<dbReference type="InterPro" id="IPR001452">
    <property type="entry name" value="SH3_domain"/>
</dbReference>
<dbReference type="CDD" id="cd12013">
    <property type="entry name" value="SH3_RIM-BP_3"/>
    <property type="match status" value="1"/>
</dbReference>
<feature type="compositionally biased region" description="Basic and acidic residues" evidence="13">
    <location>
        <begin position="634"/>
        <end position="648"/>
    </location>
</feature>
<evidence type="ECO:0000259" key="15">
    <source>
        <dbReference type="PROSITE" id="PS50853"/>
    </source>
</evidence>
<dbReference type="PROSITE" id="PS50002">
    <property type="entry name" value="SH3"/>
    <property type="match status" value="3"/>
</dbReference>
<feature type="region of interest" description="Disordered" evidence="13">
    <location>
        <begin position="815"/>
        <end position="851"/>
    </location>
</feature>
<evidence type="ECO:0000256" key="1">
    <source>
        <dbReference type="ARBA" id="ARBA00004236"/>
    </source>
</evidence>
<evidence type="ECO:0000256" key="13">
    <source>
        <dbReference type="SAM" id="MobiDB-lite"/>
    </source>
</evidence>
<dbReference type="Pfam" id="PF14604">
    <property type="entry name" value="SH3_9"/>
    <property type="match status" value="1"/>
</dbReference>
<dbReference type="Ensembl" id="ENSCMMT00000010116.1">
    <property type="protein sequence ID" value="ENSCMMP00000009183.1"/>
    <property type="gene ID" value="ENSCMMG00000005532.1"/>
</dbReference>
<dbReference type="InterPro" id="IPR057884">
    <property type="entry name" value="FN3_RIM-BP1/2/3"/>
</dbReference>
<name>A0A8C3BP56_CAIMO</name>
<feature type="region of interest" description="Disordered" evidence="13">
    <location>
        <begin position="613"/>
        <end position="785"/>
    </location>
</feature>
<dbReference type="FunFam" id="2.60.40.10:FF:000643">
    <property type="entry name" value="RIMS-binding protein 2 isoform X1"/>
    <property type="match status" value="1"/>
</dbReference>
<keyword evidence="6" id="KW-0770">Synapse</keyword>
<reference evidence="16" key="3">
    <citation type="submission" date="2025-09" db="UniProtKB">
        <authorList>
            <consortium name="Ensembl"/>
        </authorList>
    </citation>
    <scope>IDENTIFICATION</scope>
</reference>
<dbReference type="Pfam" id="PF25523">
    <property type="entry name" value="Ig_RIMBP2"/>
    <property type="match status" value="1"/>
</dbReference>
<dbReference type="SMART" id="SM00060">
    <property type="entry name" value="FN3"/>
    <property type="match status" value="3"/>
</dbReference>
<dbReference type="InterPro" id="IPR013783">
    <property type="entry name" value="Ig-like_fold"/>
</dbReference>
<organism evidence="16 17">
    <name type="scientific">Cairina moschata</name>
    <name type="common">Muscovy duck</name>
    <dbReference type="NCBI Taxonomy" id="8855"/>
    <lineage>
        <taxon>Eukaryota</taxon>
        <taxon>Metazoa</taxon>
        <taxon>Chordata</taxon>
        <taxon>Craniata</taxon>
        <taxon>Vertebrata</taxon>
        <taxon>Euteleostomi</taxon>
        <taxon>Archelosauria</taxon>
        <taxon>Archosauria</taxon>
        <taxon>Dinosauria</taxon>
        <taxon>Saurischia</taxon>
        <taxon>Theropoda</taxon>
        <taxon>Coelurosauria</taxon>
        <taxon>Aves</taxon>
        <taxon>Neognathae</taxon>
        <taxon>Galloanserae</taxon>
        <taxon>Anseriformes</taxon>
        <taxon>Anatidae</taxon>
        <taxon>Anatinae</taxon>
        <taxon>Cairina</taxon>
    </lineage>
</organism>
<dbReference type="InterPro" id="IPR035753">
    <property type="entry name" value="RIM-BP_SH3_2"/>
</dbReference>
<dbReference type="Pfam" id="PF07653">
    <property type="entry name" value="SH3_2"/>
    <property type="match status" value="2"/>
</dbReference>
<evidence type="ECO:0000256" key="5">
    <source>
        <dbReference type="ARBA" id="ARBA00022737"/>
    </source>
</evidence>
<dbReference type="CDD" id="cd12014">
    <property type="entry name" value="SH3_RIM-BP_1"/>
    <property type="match status" value="1"/>
</dbReference>
<reference evidence="16" key="1">
    <citation type="submission" date="2018-09" db="EMBL/GenBank/DDBJ databases">
        <title>Common duck and Muscovy duck high density SNP chip.</title>
        <authorList>
            <person name="Vignal A."/>
            <person name="Thebault N."/>
            <person name="Warren W.C."/>
        </authorList>
    </citation>
    <scope>NUCLEOTIDE SEQUENCE [LARGE SCALE GENOMIC DNA]</scope>
</reference>
<comment type="subcellular location">
    <subcellularLocation>
        <location evidence="1">Cell membrane</location>
    </subcellularLocation>
    <subcellularLocation>
        <location evidence="8">Synapse</location>
    </subcellularLocation>
</comment>
<evidence type="ECO:0000313" key="16">
    <source>
        <dbReference type="Ensembl" id="ENSCMMP00000009183.1"/>
    </source>
</evidence>
<dbReference type="CDD" id="cd00063">
    <property type="entry name" value="FN3"/>
    <property type="match status" value="3"/>
</dbReference>
<feature type="domain" description="SH3" evidence="14">
    <location>
        <begin position="1061"/>
        <end position="1128"/>
    </location>
</feature>
<feature type="region of interest" description="Disordered" evidence="13">
    <location>
        <begin position="1037"/>
        <end position="1064"/>
    </location>
</feature>
<keyword evidence="4" id="KW-1003">Cell membrane</keyword>
<evidence type="ECO:0000256" key="8">
    <source>
        <dbReference type="ARBA" id="ARBA00034103"/>
    </source>
</evidence>
<dbReference type="SMART" id="SM00326">
    <property type="entry name" value="SH3"/>
    <property type="match status" value="3"/>
</dbReference>
<dbReference type="FunFam" id="2.60.40.10:FF:000072">
    <property type="entry name" value="RIMS-binding protein 2 isoform X1"/>
    <property type="match status" value="1"/>
</dbReference>
<dbReference type="PANTHER" id="PTHR14234">
    <property type="entry name" value="RIM BINDING PROTEIN-RELATED"/>
    <property type="match status" value="1"/>
</dbReference>
<dbReference type="Gene3D" id="2.30.30.40">
    <property type="entry name" value="SH3 Domains"/>
    <property type="match status" value="3"/>
</dbReference>
<evidence type="ECO:0000256" key="12">
    <source>
        <dbReference type="SAM" id="Coils"/>
    </source>
</evidence>
<dbReference type="SUPFAM" id="SSF49265">
    <property type="entry name" value="Fibronectin type III"/>
    <property type="match status" value="2"/>
</dbReference>
<comment type="similarity">
    <text evidence="2">Belongs to the RIMBP family.</text>
</comment>
<dbReference type="FunFam" id="2.30.30.40:FF:000016">
    <property type="entry name" value="RIMS-binding protein 2 isoform X2"/>
    <property type="match status" value="1"/>
</dbReference>
<dbReference type="CDD" id="cd12012">
    <property type="entry name" value="SH3_RIM-BP_2"/>
    <property type="match status" value="1"/>
</dbReference>
<dbReference type="AlphaFoldDB" id="A0A8C3BP56"/>
<dbReference type="Pfam" id="PF00041">
    <property type="entry name" value="fn3"/>
    <property type="match status" value="1"/>
</dbReference>
<keyword evidence="5" id="KW-0677">Repeat</keyword>
<dbReference type="InterPro" id="IPR036116">
    <property type="entry name" value="FN3_sf"/>
</dbReference>
<proteinExistence type="inferred from homology"/>
<reference evidence="16" key="2">
    <citation type="submission" date="2025-08" db="UniProtKB">
        <authorList>
            <consortium name="Ensembl"/>
        </authorList>
    </citation>
    <scope>IDENTIFICATION</scope>
</reference>
<comment type="function">
    <text evidence="9">Plays a role in the synaptic transmission as bifunctional linker that interacts simultaneously with RIMS1, RIMS2, CACNA1D and CACNA1B.</text>
</comment>
<evidence type="ECO:0000256" key="2">
    <source>
        <dbReference type="ARBA" id="ARBA00010749"/>
    </source>
</evidence>
<evidence type="ECO:0000256" key="9">
    <source>
        <dbReference type="ARBA" id="ARBA00054159"/>
    </source>
</evidence>
<feature type="compositionally biased region" description="Basic residues" evidence="13">
    <location>
        <begin position="1039"/>
        <end position="1056"/>
    </location>
</feature>
<dbReference type="GO" id="GO:0045202">
    <property type="term" value="C:synapse"/>
    <property type="evidence" value="ECO:0007669"/>
    <property type="project" value="UniProtKB-SubCell"/>
</dbReference>
<dbReference type="GO" id="GO:0005886">
    <property type="term" value="C:plasma membrane"/>
    <property type="evidence" value="ECO:0007669"/>
    <property type="project" value="UniProtKB-SubCell"/>
</dbReference>
<evidence type="ECO:0000259" key="14">
    <source>
        <dbReference type="PROSITE" id="PS50002"/>
    </source>
</evidence>
<evidence type="ECO:0000256" key="6">
    <source>
        <dbReference type="ARBA" id="ARBA00023018"/>
    </source>
</evidence>
<feature type="compositionally biased region" description="Polar residues" evidence="13">
    <location>
        <begin position="724"/>
        <end position="734"/>
    </location>
</feature>
<protein>
    <recommendedName>
        <fullName evidence="10">RIMS-binding protein 2</fullName>
    </recommendedName>
</protein>